<evidence type="ECO:0000256" key="1">
    <source>
        <dbReference type="SAM" id="Phobius"/>
    </source>
</evidence>
<dbReference type="RefSeq" id="WP_323324919.1">
    <property type="nucleotide sequence ID" value="NZ_JAYGIL010000002.1"/>
</dbReference>
<keyword evidence="1" id="KW-1133">Transmembrane helix</keyword>
<dbReference type="SUPFAM" id="SSF48452">
    <property type="entry name" value="TPR-like"/>
    <property type="match status" value="1"/>
</dbReference>
<evidence type="ECO:0000313" key="2">
    <source>
        <dbReference type="EMBL" id="MEA5401355.1"/>
    </source>
</evidence>
<feature type="transmembrane region" description="Helical" evidence="1">
    <location>
        <begin position="77"/>
        <end position="95"/>
    </location>
</feature>
<dbReference type="InterPro" id="IPR011990">
    <property type="entry name" value="TPR-like_helical_dom_sf"/>
</dbReference>
<evidence type="ECO:0008006" key="4">
    <source>
        <dbReference type="Google" id="ProtNLM"/>
    </source>
</evidence>
<keyword evidence="3" id="KW-1185">Reference proteome</keyword>
<accession>A0ABU5RYU8</accession>
<keyword evidence="1" id="KW-0472">Membrane</keyword>
<gene>
    <name evidence="2" type="ORF">VB776_00420</name>
</gene>
<reference evidence="2 3" key="1">
    <citation type="submission" date="2023-12" db="EMBL/GenBank/DDBJ databases">
        <title>Novel species of the genus Arcicella isolated from rivers.</title>
        <authorList>
            <person name="Lu H."/>
        </authorList>
    </citation>
    <scope>NUCLEOTIDE SEQUENCE [LARGE SCALE GENOMIC DNA]</scope>
    <source>
        <strain evidence="2 3">DC2W</strain>
    </source>
</reference>
<sequence>MSLENEILIEKYFENQLSKEEKLIFEEKIINDERFSKAFEFERNIKKSIHLTEREALKVMLKGFDEKPHRRVISFRNWYWLSAAAMIILGVLFWLSTENKPNNEDLYLSYYQNYPNVVEPIVRGEGNQGDKNEAFKAYEQEKYQKSKVLFHNIFDKTKAEYALFYESQSYFALGETQKGIDILENASFTDDKYQFKTQQKWYLALAYLKLNKIENAKKYLYILAKSENIQQENASNLLKLLP</sequence>
<protein>
    <recommendedName>
        <fullName evidence="4">Tetratricopeptide repeat protein</fullName>
    </recommendedName>
</protein>
<proteinExistence type="predicted"/>
<name>A0ABU5RYU8_9BACT</name>
<dbReference type="Proteomes" id="UP001303899">
    <property type="component" value="Unassembled WGS sequence"/>
</dbReference>
<dbReference type="EMBL" id="JAYGIL010000002">
    <property type="protein sequence ID" value="MEA5401355.1"/>
    <property type="molecule type" value="Genomic_DNA"/>
</dbReference>
<organism evidence="2 3">
    <name type="scientific">Arcicella gelida</name>
    <dbReference type="NCBI Taxonomy" id="2984195"/>
    <lineage>
        <taxon>Bacteria</taxon>
        <taxon>Pseudomonadati</taxon>
        <taxon>Bacteroidota</taxon>
        <taxon>Cytophagia</taxon>
        <taxon>Cytophagales</taxon>
        <taxon>Flectobacillaceae</taxon>
        <taxon>Arcicella</taxon>
    </lineage>
</organism>
<comment type="caution">
    <text evidence="2">The sequence shown here is derived from an EMBL/GenBank/DDBJ whole genome shotgun (WGS) entry which is preliminary data.</text>
</comment>
<keyword evidence="1" id="KW-0812">Transmembrane</keyword>
<evidence type="ECO:0000313" key="3">
    <source>
        <dbReference type="Proteomes" id="UP001303899"/>
    </source>
</evidence>